<evidence type="ECO:0000313" key="3">
    <source>
        <dbReference type="EMBL" id="EST42078.1"/>
    </source>
</evidence>
<evidence type="ECO:0000313" key="5">
    <source>
        <dbReference type="Proteomes" id="UP000018208"/>
    </source>
</evidence>
<dbReference type="InterPro" id="IPR058535">
    <property type="entry name" value="MafB19-deam"/>
</dbReference>
<keyword evidence="5" id="KW-1185">Reference proteome</keyword>
<dbReference type="CDD" id="cd01285">
    <property type="entry name" value="nucleoside_deaminase"/>
    <property type="match status" value="1"/>
</dbReference>
<dbReference type="VEuPathDB" id="GiardiaDB:SS50377_22431"/>
<organism evidence="3">
    <name type="scientific">Spironucleus salmonicida</name>
    <dbReference type="NCBI Taxonomy" id="348837"/>
    <lineage>
        <taxon>Eukaryota</taxon>
        <taxon>Metamonada</taxon>
        <taxon>Diplomonadida</taxon>
        <taxon>Hexamitidae</taxon>
        <taxon>Hexamitinae</taxon>
        <taxon>Spironucleus</taxon>
    </lineage>
</organism>
<protein>
    <submittedName>
        <fullName evidence="3">Cytosine (Deoxycytidylate) family protein</fullName>
    </submittedName>
    <submittedName>
        <fullName evidence="4">Cytosine deaminase</fullName>
    </submittedName>
</protein>
<dbReference type="PANTHER" id="PTHR11079:SF149">
    <property type="entry name" value="TRNA-SPECIFIC ADENOSINE DEAMINASE 2"/>
    <property type="match status" value="1"/>
</dbReference>
<dbReference type="GO" id="GO:0046872">
    <property type="term" value="F:metal ion binding"/>
    <property type="evidence" value="ECO:0007669"/>
    <property type="project" value="UniProtKB-KW"/>
</dbReference>
<dbReference type="InterPro" id="IPR002125">
    <property type="entry name" value="CMP_dCMP_dom"/>
</dbReference>
<dbReference type="Proteomes" id="UP000018208">
    <property type="component" value="Unassembled WGS sequence"/>
</dbReference>
<gene>
    <name evidence="3" type="ORF">SS50377_18385</name>
    <name evidence="4" type="ORF">SS50377_22431</name>
</gene>
<reference evidence="3 4" key="1">
    <citation type="journal article" date="2014" name="PLoS Genet.">
        <title>The Genome of Spironucleus salmonicida Highlights a Fish Pathogen Adapted to Fluctuating Environments.</title>
        <authorList>
            <person name="Xu F."/>
            <person name="Jerlstrom-Hultqvist J."/>
            <person name="Einarsson E."/>
            <person name="Astvaldsson A."/>
            <person name="Svard S.G."/>
            <person name="Andersson J.O."/>
        </authorList>
    </citation>
    <scope>NUCLEOTIDE SEQUENCE</scope>
    <source>
        <strain evidence="4">ATCC 50377</strain>
    </source>
</reference>
<evidence type="ECO:0000256" key="1">
    <source>
        <dbReference type="ARBA" id="ARBA00022801"/>
    </source>
</evidence>
<dbReference type="EMBL" id="KI546166">
    <property type="protein sequence ID" value="EST42078.1"/>
    <property type="molecule type" value="Genomic_DNA"/>
</dbReference>
<evidence type="ECO:0000313" key="4">
    <source>
        <dbReference type="EMBL" id="KAH0574816.1"/>
    </source>
</evidence>
<dbReference type="PANTHER" id="PTHR11079">
    <property type="entry name" value="CYTOSINE DEAMINASE FAMILY MEMBER"/>
    <property type="match status" value="1"/>
</dbReference>
<dbReference type="SUPFAM" id="SSF53927">
    <property type="entry name" value="Cytidine deaminase-like"/>
    <property type="match status" value="1"/>
</dbReference>
<dbReference type="AlphaFoldDB" id="V6LCU8"/>
<evidence type="ECO:0000259" key="2">
    <source>
        <dbReference type="PROSITE" id="PS51747"/>
    </source>
</evidence>
<dbReference type="EMBL" id="AUWU02000003">
    <property type="protein sequence ID" value="KAH0574816.1"/>
    <property type="molecule type" value="Genomic_DNA"/>
</dbReference>
<name>V6LCU8_9EUKA</name>
<dbReference type="PROSITE" id="PS51747">
    <property type="entry name" value="CYT_DCMP_DEAMINASES_2"/>
    <property type="match status" value="1"/>
</dbReference>
<proteinExistence type="predicted"/>
<dbReference type="GO" id="GO:0002100">
    <property type="term" value="P:tRNA wobble adenosine to inosine editing"/>
    <property type="evidence" value="ECO:0007669"/>
    <property type="project" value="InterPro"/>
</dbReference>
<keyword evidence="1" id="KW-0378">Hydrolase</keyword>
<sequence length="142" mass="15913">MERAMEVARIALVEKHVPIGCAMMCDGIVLATAYNDSFSSILHAEIKCLYMIEQLQNEKYANLSNVICYTTVEPCIMCAAALAQAGIQKVIFAAKNDKFGGICSLKGIQDQKLNWQQDTTYEQQAITLLQQFFDHKNEKISQ</sequence>
<dbReference type="GO" id="GO:0052717">
    <property type="term" value="F:tRNA-specific adenosine-34 deaminase activity"/>
    <property type="evidence" value="ECO:0007669"/>
    <property type="project" value="UniProtKB-EC"/>
</dbReference>
<dbReference type="OrthoDB" id="1701769at2759"/>
<feature type="domain" description="CMP/dCMP-type deaminase" evidence="2">
    <location>
        <begin position="1"/>
        <end position="105"/>
    </location>
</feature>
<dbReference type="InterPro" id="IPR016193">
    <property type="entry name" value="Cytidine_deaminase-like"/>
</dbReference>
<dbReference type="Pfam" id="PF14437">
    <property type="entry name" value="MafB19-deam"/>
    <property type="match status" value="1"/>
</dbReference>
<accession>V6LCU8</accession>
<dbReference type="Gene3D" id="3.40.140.10">
    <property type="entry name" value="Cytidine Deaminase, domain 2"/>
    <property type="match status" value="1"/>
</dbReference>
<reference evidence="4" key="2">
    <citation type="submission" date="2020-12" db="EMBL/GenBank/DDBJ databases">
        <title>New Spironucleus salmonicida genome in near-complete chromosomes.</title>
        <authorList>
            <person name="Xu F."/>
            <person name="Kurt Z."/>
            <person name="Jimenez-Gonzalez A."/>
            <person name="Astvaldsson A."/>
            <person name="Andersson J.O."/>
            <person name="Svard S.G."/>
        </authorList>
    </citation>
    <scope>NUCLEOTIDE SEQUENCE</scope>
    <source>
        <strain evidence="4">ATCC 50377</strain>
    </source>
</reference>